<feature type="transmembrane region" description="Helical" evidence="1">
    <location>
        <begin position="158"/>
        <end position="181"/>
    </location>
</feature>
<dbReference type="NCBIfam" id="TIGR00254">
    <property type="entry name" value="GGDEF"/>
    <property type="match status" value="1"/>
</dbReference>
<dbReference type="SMART" id="SM00304">
    <property type="entry name" value="HAMP"/>
    <property type="match status" value="1"/>
</dbReference>
<dbReference type="Pfam" id="PF00672">
    <property type="entry name" value="HAMP"/>
    <property type="match status" value="1"/>
</dbReference>
<dbReference type="InterPro" id="IPR029787">
    <property type="entry name" value="Nucleotide_cyclase"/>
</dbReference>
<dbReference type="Pfam" id="PF00990">
    <property type="entry name" value="GGDEF"/>
    <property type="match status" value="1"/>
</dbReference>
<dbReference type="Proteomes" id="UP000325933">
    <property type="component" value="Unassembled WGS sequence"/>
</dbReference>
<keyword evidence="7" id="KW-1185">Reference proteome</keyword>
<evidence type="ECO:0000313" key="5">
    <source>
        <dbReference type="EMBL" id="KAA9032026.1"/>
    </source>
</evidence>
<dbReference type="RefSeq" id="WP_150424790.1">
    <property type="nucleotide sequence ID" value="NZ_VYQA01000003.1"/>
</dbReference>
<evidence type="ECO:0000313" key="7">
    <source>
        <dbReference type="Proteomes" id="UP000326364"/>
    </source>
</evidence>
<dbReference type="EMBL" id="VYQA01000003">
    <property type="protein sequence ID" value="KAA9032026.1"/>
    <property type="molecule type" value="Genomic_DNA"/>
</dbReference>
<dbReference type="PANTHER" id="PTHR46663">
    <property type="entry name" value="DIGUANYLATE CYCLASE DGCT-RELATED"/>
    <property type="match status" value="1"/>
</dbReference>
<feature type="transmembrane region" description="Helical" evidence="1">
    <location>
        <begin position="28"/>
        <end position="48"/>
    </location>
</feature>
<evidence type="ECO:0000256" key="1">
    <source>
        <dbReference type="SAM" id="Phobius"/>
    </source>
</evidence>
<dbReference type="PROSITE" id="PS50885">
    <property type="entry name" value="HAMP"/>
    <property type="match status" value="1"/>
</dbReference>
<comment type="caution">
    <text evidence="5">The sequence shown here is derived from an EMBL/GenBank/DDBJ whole genome shotgun (WGS) entry which is preliminary data.</text>
</comment>
<dbReference type="Proteomes" id="UP000326364">
    <property type="component" value="Unassembled WGS sequence"/>
</dbReference>
<feature type="domain" description="GGDEF" evidence="3">
    <location>
        <begin position="282"/>
        <end position="412"/>
    </location>
</feature>
<accession>A0A5J5I6F6</accession>
<dbReference type="EMBL" id="VYQB01000003">
    <property type="protein sequence ID" value="KAA9019568.1"/>
    <property type="molecule type" value="Genomic_DNA"/>
</dbReference>
<evidence type="ECO:0000313" key="4">
    <source>
        <dbReference type="EMBL" id="KAA9019568.1"/>
    </source>
</evidence>
<dbReference type="SUPFAM" id="SSF55073">
    <property type="entry name" value="Nucleotide cyclase"/>
    <property type="match status" value="1"/>
</dbReference>
<dbReference type="Pfam" id="PF17152">
    <property type="entry name" value="CHASE8"/>
    <property type="match status" value="1"/>
</dbReference>
<dbReference type="AlphaFoldDB" id="A0A5J5I6F6"/>
<feature type="domain" description="HAMP" evidence="2">
    <location>
        <begin position="186"/>
        <end position="239"/>
    </location>
</feature>
<dbReference type="GO" id="GO:0007165">
    <property type="term" value="P:signal transduction"/>
    <property type="evidence" value="ECO:0007669"/>
    <property type="project" value="InterPro"/>
</dbReference>
<evidence type="ECO:0000313" key="6">
    <source>
        <dbReference type="Proteomes" id="UP000325933"/>
    </source>
</evidence>
<keyword evidence="1" id="KW-0812">Transmembrane</keyword>
<dbReference type="CDD" id="cd01949">
    <property type="entry name" value="GGDEF"/>
    <property type="match status" value="1"/>
</dbReference>
<dbReference type="Gene3D" id="3.30.70.270">
    <property type="match status" value="1"/>
</dbReference>
<gene>
    <name evidence="5" type="ORF">F4U95_04750</name>
    <name evidence="4" type="ORF">F4U96_04750</name>
</gene>
<dbReference type="InterPro" id="IPR000160">
    <property type="entry name" value="GGDEF_dom"/>
</dbReference>
<reference evidence="6 7" key="1">
    <citation type="submission" date="2019-09" db="EMBL/GenBank/DDBJ databases">
        <authorList>
            <person name="Feng G."/>
        </authorList>
    </citation>
    <scope>NUCLEOTIDE SEQUENCE [LARGE SCALE GENOMIC DNA]</scope>
    <source>
        <strain evidence="5 6">KACC 19283</strain>
        <strain evidence="4 7">KACC 19284</strain>
    </source>
</reference>
<dbReference type="Gene3D" id="6.10.340.10">
    <property type="match status" value="1"/>
</dbReference>
<keyword evidence="1" id="KW-0472">Membrane</keyword>
<dbReference type="PROSITE" id="PS50887">
    <property type="entry name" value="GGDEF"/>
    <property type="match status" value="1"/>
</dbReference>
<evidence type="ECO:0000259" key="3">
    <source>
        <dbReference type="PROSITE" id="PS50887"/>
    </source>
</evidence>
<sequence length="412" mass="44418">MSAPVDKPLPTPCLPTLGQVLARAHMRLILFAVLMAGVTLTVTGVLVIRGYADRNLALIAQTVAYTVEPALIFDDMEAARSGIAAVAASESVHRVDVRTPDGRELVSWRRPGDDIMTMIEGGIANLVASAPATVDVRRGDRLIARVSVHGGAEGLGRFILSGLATAIACLLLTLIATWTLARRLQRDVTDPLSRIADVAHEVRANRQFDRRAPHAHIREVDQLGRDFNALLEELNDWHSGVLSHNRMLERQATRDALTGLGNRAMFERALPATIAQADALNLPFAILYLDVNRFKPVNDTYGHDAGDAMLIVIAARLRAGLRSGDQAFRLGGDEFALILAPGVGQEEMEAVQARISDGMRQPIMLPGGESVDGSLSIGSARYPQDSADARDLLRHADAAMYAAKGRRAGGKE</sequence>
<dbReference type="CDD" id="cd06225">
    <property type="entry name" value="HAMP"/>
    <property type="match status" value="1"/>
</dbReference>
<proteinExistence type="predicted"/>
<dbReference type="InterPro" id="IPR052163">
    <property type="entry name" value="DGC-Regulatory_Protein"/>
</dbReference>
<dbReference type="SMART" id="SM00267">
    <property type="entry name" value="GGDEF"/>
    <property type="match status" value="1"/>
</dbReference>
<name>A0A5J5I6F6_9SPHN</name>
<dbReference type="InterPro" id="IPR003660">
    <property type="entry name" value="HAMP_dom"/>
</dbReference>
<organism evidence="5 6">
    <name type="scientific">Sphingobium limneticum</name>
    <dbReference type="NCBI Taxonomy" id="1007511"/>
    <lineage>
        <taxon>Bacteria</taxon>
        <taxon>Pseudomonadati</taxon>
        <taxon>Pseudomonadota</taxon>
        <taxon>Alphaproteobacteria</taxon>
        <taxon>Sphingomonadales</taxon>
        <taxon>Sphingomonadaceae</taxon>
        <taxon>Sphingobium</taxon>
    </lineage>
</organism>
<dbReference type="GO" id="GO:0016020">
    <property type="term" value="C:membrane"/>
    <property type="evidence" value="ECO:0007669"/>
    <property type="project" value="InterPro"/>
</dbReference>
<dbReference type="PANTHER" id="PTHR46663:SF2">
    <property type="entry name" value="GGDEF DOMAIN-CONTAINING PROTEIN"/>
    <property type="match status" value="1"/>
</dbReference>
<evidence type="ECO:0000259" key="2">
    <source>
        <dbReference type="PROSITE" id="PS50885"/>
    </source>
</evidence>
<dbReference type="InterPro" id="IPR043128">
    <property type="entry name" value="Rev_trsase/Diguanyl_cyclase"/>
</dbReference>
<protein>
    <submittedName>
        <fullName evidence="5">Diguanylate cyclase</fullName>
    </submittedName>
</protein>
<keyword evidence="1" id="KW-1133">Transmembrane helix</keyword>
<dbReference type="InterPro" id="IPR033417">
    <property type="entry name" value="CHASE8"/>
</dbReference>